<evidence type="ECO:0000256" key="4">
    <source>
        <dbReference type="ARBA" id="ARBA00022692"/>
    </source>
</evidence>
<keyword evidence="10" id="KW-1185">Reference proteome</keyword>
<dbReference type="InterPro" id="IPR001991">
    <property type="entry name" value="Na-dicarboxylate_symporter"/>
</dbReference>
<dbReference type="InterPro" id="IPR036458">
    <property type="entry name" value="Na:dicarbo_symporter_sf"/>
</dbReference>
<name>A0ABY2WP05_9FLAO</name>
<feature type="transmembrane region" description="Helical" evidence="8">
    <location>
        <begin position="203"/>
        <end position="226"/>
    </location>
</feature>
<dbReference type="PRINTS" id="PR00173">
    <property type="entry name" value="EDTRNSPORT"/>
</dbReference>
<evidence type="ECO:0000256" key="7">
    <source>
        <dbReference type="ARBA" id="ARBA00023136"/>
    </source>
</evidence>
<evidence type="ECO:0000313" key="10">
    <source>
        <dbReference type="Proteomes" id="UP000751614"/>
    </source>
</evidence>
<sequence>MRKLELHWQILIGMLLGIVFGFVMTGLDWGKDFVTDWIQPLGTIFVKLLKLIAIPLIIASLVKGISDLKDISKFRNIGLRTIGIYIMTTVVAITIGLLLVNVLQPGNGIADETVAKLTETYASDAGVTSKIEEATRQKDSGPLQFLVDMVPDNALKAMSENGLMLQVIFFTIFLGISMLLIGEQRAKPLKDFFDSLNDVVLKMVDLIMLTAPYAVFALLAGVVVSSSDPDLLLALLKYAGVVVGGLLLMIVFYSIVVSTFTKKNPFWFLKEISPAQLLAFSTSSSAATLPVTMERVEEHIGVDKEVSSFVLPVGATINMDGTSLYQGVAAVFISQALGFDLTFGDQLTIVLTALLASIGSAAVPGAGMVMLVIVLESIGFPADKLAIGLALIFAVDRPLDMCRTVVNVTGDATVSMVVAKSVGKLGKPNVKEWDDHLDEVR</sequence>
<keyword evidence="6 8" id="KW-1133">Transmembrane helix</keyword>
<feature type="transmembrane region" description="Helical" evidence="8">
    <location>
        <begin position="238"/>
        <end position="260"/>
    </location>
</feature>
<accession>A0ABY2WP05</accession>
<evidence type="ECO:0000313" key="9">
    <source>
        <dbReference type="EMBL" id="TMU56633.1"/>
    </source>
</evidence>
<keyword evidence="7 8" id="KW-0472">Membrane</keyword>
<feature type="transmembrane region" description="Helical" evidence="8">
    <location>
        <begin position="7"/>
        <end position="24"/>
    </location>
</feature>
<dbReference type="InterPro" id="IPR018107">
    <property type="entry name" value="Na-dicarboxylate_symporter_CS"/>
</dbReference>
<feature type="transmembrane region" description="Helical" evidence="8">
    <location>
        <begin position="163"/>
        <end position="182"/>
    </location>
</feature>
<gene>
    <name evidence="9" type="ORF">FGG15_03575</name>
</gene>
<keyword evidence="5" id="KW-0769">Symport</keyword>
<comment type="caution">
    <text evidence="9">The sequence shown here is derived from an EMBL/GenBank/DDBJ whole genome shotgun (WGS) entry which is preliminary data.</text>
</comment>
<proteinExistence type="predicted"/>
<comment type="subcellular location">
    <subcellularLocation>
        <location evidence="1">Cell membrane</location>
        <topology evidence="1">Multi-pass membrane protein</topology>
    </subcellularLocation>
</comment>
<organism evidence="9 10">
    <name type="scientific">Flagellimonas algicola</name>
    <dbReference type="NCBI Taxonomy" id="2583815"/>
    <lineage>
        <taxon>Bacteria</taxon>
        <taxon>Pseudomonadati</taxon>
        <taxon>Bacteroidota</taxon>
        <taxon>Flavobacteriia</taxon>
        <taxon>Flavobacteriales</taxon>
        <taxon>Flavobacteriaceae</taxon>
        <taxon>Flagellimonas</taxon>
    </lineage>
</organism>
<keyword evidence="4 8" id="KW-0812">Transmembrane</keyword>
<keyword evidence="2" id="KW-0813">Transport</keyword>
<evidence type="ECO:0000256" key="6">
    <source>
        <dbReference type="ARBA" id="ARBA00022989"/>
    </source>
</evidence>
<evidence type="ECO:0000256" key="5">
    <source>
        <dbReference type="ARBA" id="ARBA00022847"/>
    </source>
</evidence>
<feature type="transmembrane region" description="Helical" evidence="8">
    <location>
        <begin position="349"/>
        <end position="375"/>
    </location>
</feature>
<dbReference type="PROSITE" id="PS00714">
    <property type="entry name" value="NA_DICARBOXYL_SYMP_2"/>
    <property type="match status" value="1"/>
</dbReference>
<dbReference type="PANTHER" id="PTHR42865">
    <property type="entry name" value="PROTON/GLUTAMATE-ASPARTATE SYMPORTER"/>
    <property type="match status" value="1"/>
</dbReference>
<dbReference type="SUPFAM" id="SSF118215">
    <property type="entry name" value="Proton glutamate symport protein"/>
    <property type="match status" value="1"/>
</dbReference>
<feature type="transmembrane region" description="Helical" evidence="8">
    <location>
        <begin position="82"/>
        <end position="103"/>
    </location>
</feature>
<evidence type="ECO:0000256" key="3">
    <source>
        <dbReference type="ARBA" id="ARBA00022475"/>
    </source>
</evidence>
<dbReference type="PANTHER" id="PTHR42865:SF7">
    <property type="entry name" value="PROTON_GLUTAMATE-ASPARTATE SYMPORTER"/>
    <property type="match status" value="1"/>
</dbReference>
<evidence type="ECO:0000256" key="1">
    <source>
        <dbReference type="ARBA" id="ARBA00004651"/>
    </source>
</evidence>
<evidence type="ECO:0000256" key="2">
    <source>
        <dbReference type="ARBA" id="ARBA00022448"/>
    </source>
</evidence>
<protein>
    <submittedName>
        <fullName evidence="9">Dicarboxylate/amino acid:cation symporter</fullName>
    </submittedName>
</protein>
<feature type="transmembrane region" description="Helical" evidence="8">
    <location>
        <begin position="44"/>
        <end position="62"/>
    </location>
</feature>
<reference evidence="9 10" key="1">
    <citation type="submission" date="2019-05" db="EMBL/GenBank/DDBJ databases">
        <title>Flagellimonas sp. AsT0115, sp. nov., isolated from a marine red algae, Asparagopsis taxiformis.</title>
        <authorList>
            <person name="Kim J."/>
            <person name="Jeong S.E."/>
            <person name="Jeon C.O."/>
        </authorList>
    </citation>
    <scope>NUCLEOTIDE SEQUENCE [LARGE SCALE GENOMIC DNA]</scope>
    <source>
        <strain evidence="9 10">AsT0115</strain>
    </source>
</reference>
<dbReference type="Pfam" id="PF00375">
    <property type="entry name" value="SDF"/>
    <property type="match status" value="1"/>
</dbReference>
<keyword evidence="3" id="KW-1003">Cell membrane</keyword>
<dbReference type="EMBL" id="VCNI01000001">
    <property type="protein sequence ID" value="TMU56633.1"/>
    <property type="molecule type" value="Genomic_DNA"/>
</dbReference>
<dbReference type="RefSeq" id="WP_138833288.1">
    <property type="nucleotide sequence ID" value="NZ_VCNI01000001.1"/>
</dbReference>
<evidence type="ECO:0000256" key="8">
    <source>
        <dbReference type="SAM" id="Phobius"/>
    </source>
</evidence>
<dbReference type="Proteomes" id="UP000751614">
    <property type="component" value="Unassembled WGS sequence"/>
</dbReference>
<dbReference type="Gene3D" id="1.10.3860.10">
    <property type="entry name" value="Sodium:dicarboxylate symporter"/>
    <property type="match status" value="1"/>
</dbReference>